<dbReference type="EMBL" id="CP011129">
    <property type="protein sequence ID" value="ALN83016.1"/>
    <property type="molecule type" value="Genomic_DNA"/>
</dbReference>
<feature type="region of interest" description="Disordered" evidence="1">
    <location>
        <begin position="1"/>
        <end position="116"/>
    </location>
</feature>
<dbReference type="Proteomes" id="UP000060787">
    <property type="component" value="Chromosome"/>
</dbReference>
<feature type="compositionally biased region" description="Basic residues" evidence="1">
    <location>
        <begin position="1"/>
        <end position="10"/>
    </location>
</feature>
<evidence type="ECO:0000313" key="3">
    <source>
        <dbReference type="Proteomes" id="UP000060787"/>
    </source>
</evidence>
<reference evidence="2 3" key="1">
    <citation type="journal article" date="2015" name="BMC Genomics">
        <title>Comparative genomics and metabolic profiling of the genus Lysobacter.</title>
        <authorList>
            <person name="de Bruijn I."/>
            <person name="Cheng X."/>
            <person name="de Jager V."/>
            <person name="Exposito R.G."/>
            <person name="Watrous J."/>
            <person name="Patel N."/>
            <person name="Postma J."/>
            <person name="Dorrestein P.C."/>
            <person name="Kobayashi D."/>
            <person name="Raaijmakers J.M."/>
        </authorList>
    </citation>
    <scope>NUCLEOTIDE SEQUENCE [LARGE SCALE GENOMIC DNA]</scope>
    <source>
        <strain evidence="2 3">76</strain>
    </source>
</reference>
<dbReference type="KEGG" id="laq:GLA29479_444"/>
<accession>A0A0S2DS25</accession>
<sequence>MTHAKGKGLPRSRIGARATECGIASSSADRVPTEAPVDTAKEAPARKTRSIRPGAPGSGVKGSDRQGTAAGRNRGRARDGARGGKDSATGPQRRTSRAGSPAVRVPASCADAPASL</sequence>
<dbReference type="STRING" id="84531.LA76x_4913"/>
<dbReference type="KEGG" id="lab:LA76x_4913"/>
<organism evidence="2 3">
    <name type="scientific">Lysobacter antibioticus</name>
    <dbReference type="NCBI Taxonomy" id="84531"/>
    <lineage>
        <taxon>Bacteria</taxon>
        <taxon>Pseudomonadati</taxon>
        <taxon>Pseudomonadota</taxon>
        <taxon>Gammaproteobacteria</taxon>
        <taxon>Lysobacterales</taxon>
        <taxon>Lysobacteraceae</taxon>
        <taxon>Lysobacter</taxon>
    </lineage>
</organism>
<dbReference type="PATRIC" id="fig|84531.8.peg.4899"/>
<evidence type="ECO:0000313" key="2">
    <source>
        <dbReference type="EMBL" id="ALN83016.1"/>
    </source>
</evidence>
<dbReference type="AlphaFoldDB" id="A0A0S2DS25"/>
<feature type="compositionally biased region" description="Basic and acidic residues" evidence="1">
    <location>
        <begin position="76"/>
        <end position="85"/>
    </location>
</feature>
<keyword evidence="3" id="KW-1185">Reference proteome</keyword>
<protein>
    <submittedName>
        <fullName evidence="2">Uncharacterized protein</fullName>
    </submittedName>
</protein>
<evidence type="ECO:0000256" key="1">
    <source>
        <dbReference type="SAM" id="MobiDB-lite"/>
    </source>
</evidence>
<gene>
    <name evidence="2" type="ORF">LA76x_4913</name>
</gene>
<proteinExistence type="predicted"/>
<name>A0A0S2DS25_LYSAN</name>